<gene>
    <name evidence="2" type="ordered locus">Cyan7425_0408</name>
</gene>
<organism evidence="2">
    <name type="scientific">Cyanothece sp. (strain PCC 7425 / ATCC 29141)</name>
    <dbReference type="NCBI Taxonomy" id="395961"/>
    <lineage>
        <taxon>Bacteria</taxon>
        <taxon>Bacillati</taxon>
        <taxon>Cyanobacteriota</taxon>
        <taxon>Cyanophyceae</taxon>
        <taxon>Gomontiellales</taxon>
        <taxon>Cyanothecaceae</taxon>
        <taxon>Cyanothece</taxon>
    </lineage>
</organism>
<dbReference type="STRING" id="395961.Cyan7425_0408"/>
<proteinExistence type="predicted"/>
<dbReference type="OrthoDB" id="9806395at2"/>
<sequence length="236" mass="25920">MVQSTFVRHRPGGAIASRPLHFIWLCDCSGSMVSQGKIQSLNAAIKETIPMLQQTAADNPNAQVLVRAIKFSDGAEWHIPTPTPVDQFRWTDLTAGGVTDLGMALEMVAEQLRVPPMSERALPPVLVLISDGQPTDDFGSGLKALMAQPWGQKAVRVAIAVGQDANHEVLQKFIGPSELRVLQANNPDQLVNQIRWTSTLIKTVSQPRLEKSHRPDQMVILQPQEPAATDPNLMIW</sequence>
<accession>B8HT03</accession>
<evidence type="ECO:0000259" key="1">
    <source>
        <dbReference type="PROSITE" id="PS50234"/>
    </source>
</evidence>
<name>B8HT03_CYAP4</name>
<dbReference type="SMART" id="SM00327">
    <property type="entry name" value="VWA"/>
    <property type="match status" value="1"/>
</dbReference>
<protein>
    <submittedName>
        <fullName evidence="2">von Willebrand factor type A</fullName>
    </submittedName>
</protein>
<evidence type="ECO:0000313" key="2">
    <source>
        <dbReference type="EMBL" id="ACL42800.1"/>
    </source>
</evidence>
<dbReference type="HOGENOM" id="CLU_082324_0_1_3"/>
<reference evidence="2" key="1">
    <citation type="submission" date="2009-01" db="EMBL/GenBank/DDBJ databases">
        <title>Complete sequence of chromosome Cyanothece sp. PCC 7425.</title>
        <authorList>
            <consortium name="US DOE Joint Genome Institute"/>
            <person name="Lucas S."/>
            <person name="Copeland A."/>
            <person name="Lapidus A."/>
            <person name="Glavina del Rio T."/>
            <person name="Dalin E."/>
            <person name="Tice H."/>
            <person name="Bruce D."/>
            <person name="Goodwin L."/>
            <person name="Pitluck S."/>
            <person name="Sims D."/>
            <person name="Meineke L."/>
            <person name="Brettin T."/>
            <person name="Detter J.C."/>
            <person name="Han C."/>
            <person name="Larimer F."/>
            <person name="Land M."/>
            <person name="Hauser L."/>
            <person name="Kyrpides N."/>
            <person name="Ovchinnikova G."/>
            <person name="Liberton M."/>
            <person name="Stoeckel J."/>
            <person name="Banerjee A."/>
            <person name="Singh A."/>
            <person name="Page L."/>
            <person name="Sato H."/>
            <person name="Zhao L."/>
            <person name="Sherman L."/>
            <person name="Pakrasi H."/>
            <person name="Richardson P."/>
        </authorList>
    </citation>
    <scope>NUCLEOTIDE SEQUENCE</scope>
    <source>
        <strain evidence="2">PCC 7425</strain>
    </source>
</reference>
<dbReference type="eggNOG" id="COG4245">
    <property type="taxonomic scope" value="Bacteria"/>
</dbReference>
<dbReference type="AlphaFoldDB" id="B8HT03"/>
<dbReference type="Pfam" id="PF00092">
    <property type="entry name" value="VWA"/>
    <property type="match status" value="1"/>
</dbReference>
<dbReference type="InterPro" id="IPR002035">
    <property type="entry name" value="VWF_A"/>
</dbReference>
<dbReference type="KEGG" id="cyn:Cyan7425_0408"/>
<dbReference type="Gene3D" id="3.40.50.410">
    <property type="entry name" value="von Willebrand factor, type A domain"/>
    <property type="match status" value="1"/>
</dbReference>
<dbReference type="SUPFAM" id="SSF53300">
    <property type="entry name" value="vWA-like"/>
    <property type="match status" value="1"/>
</dbReference>
<dbReference type="InterPro" id="IPR036465">
    <property type="entry name" value="vWFA_dom_sf"/>
</dbReference>
<dbReference type="EMBL" id="CP001344">
    <property type="protein sequence ID" value="ACL42800.1"/>
    <property type="molecule type" value="Genomic_DNA"/>
</dbReference>
<dbReference type="PROSITE" id="PS50234">
    <property type="entry name" value="VWFA"/>
    <property type="match status" value="1"/>
</dbReference>
<feature type="domain" description="VWFA" evidence="1">
    <location>
        <begin position="21"/>
        <end position="204"/>
    </location>
</feature>